<evidence type="ECO:0000313" key="8">
    <source>
        <dbReference type="EMBL" id="EIC01398.1"/>
    </source>
</evidence>
<evidence type="ECO:0000256" key="3">
    <source>
        <dbReference type="ARBA" id="ARBA00022692"/>
    </source>
</evidence>
<dbReference type="Pfam" id="PF00892">
    <property type="entry name" value="EamA"/>
    <property type="match status" value="2"/>
</dbReference>
<dbReference type="Gene3D" id="1.10.3730.20">
    <property type="match status" value="1"/>
</dbReference>
<evidence type="ECO:0000256" key="5">
    <source>
        <dbReference type="ARBA" id="ARBA00023136"/>
    </source>
</evidence>
<dbReference type="GO" id="GO:0005886">
    <property type="term" value="C:plasma membrane"/>
    <property type="evidence" value="ECO:0007669"/>
    <property type="project" value="UniProtKB-SubCell"/>
</dbReference>
<name>H7ELZ0_9SPIR</name>
<dbReference type="OrthoDB" id="9805239at2"/>
<feature type="domain" description="EamA" evidence="7">
    <location>
        <begin position="8"/>
        <end position="140"/>
    </location>
</feature>
<keyword evidence="5 6" id="KW-0472">Membrane</keyword>
<feature type="transmembrane region" description="Helical" evidence="6">
    <location>
        <begin position="7"/>
        <end position="31"/>
    </location>
</feature>
<dbReference type="PANTHER" id="PTHR42920:SF11">
    <property type="entry name" value="INNER MEMBRANE PROTEIN YTFF"/>
    <property type="match status" value="1"/>
</dbReference>
<feature type="transmembrane region" description="Helical" evidence="6">
    <location>
        <begin position="274"/>
        <end position="292"/>
    </location>
</feature>
<feature type="transmembrane region" description="Helical" evidence="6">
    <location>
        <begin position="96"/>
        <end position="117"/>
    </location>
</feature>
<dbReference type="RefSeq" id="WP_002705127.1">
    <property type="nucleotide sequence ID" value="NZ_AGRW01000050.1"/>
</dbReference>
<dbReference type="InterPro" id="IPR000620">
    <property type="entry name" value="EamA_dom"/>
</dbReference>
<feature type="transmembrane region" description="Helical" evidence="6">
    <location>
        <begin position="37"/>
        <end position="54"/>
    </location>
</feature>
<sequence>MAKNHNLAGLFFAAVSVLLWGITFVCTKYLLRSFSSYEILFVRFVLAYISLRIARPAVFTLPEKRQEVYFMVAGLTGVTAYQFMENMAISYTSASNVSVIVSICPMFTALFLQLFLGEHHLTRFFNIGFIIAIVGIALVSFNGVVEFNMNPKGDFLALGSALCWGVYSLCIARINALNLEPILVTRRIFHWAIVFMLPIGIFSLARFGTSAPSSPNLEIQNGVSVILDPAFNAFRFTNPLNWLNLCFLGVGASAFCFVAWNIACDKLGTVRATAGIYLIPVVTIIFAFLALGEKISPMGALGSVLTIAGLFVSEIKKKS</sequence>
<evidence type="ECO:0000313" key="9">
    <source>
        <dbReference type="Proteomes" id="UP000003571"/>
    </source>
</evidence>
<dbReference type="STRING" id="907348.TresaDRAFT_1290"/>
<evidence type="ECO:0000256" key="4">
    <source>
        <dbReference type="ARBA" id="ARBA00022989"/>
    </source>
</evidence>
<protein>
    <recommendedName>
        <fullName evidence="7">EamA domain-containing protein</fullName>
    </recommendedName>
</protein>
<feature type="transmembrane region" description="Helical" evidence="6">
    <location>
        <begin position="66"/>
        <end position="84"/>
    </location>
</feature>
<keyword evidence="3 6" id="KW-0812">Transmembrane</keyword>
<keyword evidence="9" id="KW-1185">Reference proteome</keyword>
<evidence type="ECO:0000256" key="6">
    <source>
        <dbReference type="SAM" id="Phobius"/>
    </source>
</evidence>
<keyword evidence="4 6" id="KW-1133">Transmembrane helix</keyword>
<comment type="caution">
    <text evidence="8">The sequence shown here is derived from an EMBL/GenBank/DDBJ whole genome shotgun (WGS) entry which is preliminary data.</text>
</comment>
<dbReference type="SUPFAM" id="SSF103481">
    <property type="entry name" value="Multidrug resistance efflux transporter EmrE"/>
    <property type="match status" value="2"/>
</dbReference>
<feature type="transmembrane region" description="Helical" evidence="6">
    <location>
        <begin position="155"/>
        <end position="176"/>
    </location>
</feature>
<dbReference type="InterPro" id="IPR051258">
    <property type="entry name" value="Diverse_Substrate_Transporter"/>
</dbReference>
<organism evidence="8 9">
    <name type="scientific">Treponema saccharophilum DSM 2985</name>
    <dbReference type="NCBI Taxonomy" id="907348"/>
    <lineage>
        <taxon>Bacteria</taxon>
        <taxon>Pseudomonadati</taxon>
        <taxon>Spirochaetota</taxon>
        <taxon>Spirochaetia</taxon>
        <taxon>Spirochaetales</taxon>
        <taxon>Treponemataceae</taxon>
        <taxon>Treponema</taxon>
    </lineage>
</organism>
<feature type="transmembrane region" description="Helical" evidence="6">
    <location>
        <begin position="124"/>
        <end position="143"/>
    </location>
</feature>
<feature type="domain" description="EamA" evidence="7">
    <location>
        <begin position="233"/>
        <end position="312"/>
    </location>
</feature>
<feature type="transmembrane region" description="Helical" evidence="6">
    <location>
        <begin position="298"/>
        <end position="315"/>
    </location>
</feature>
<dbReference type="PANTHER" id="PTHR42920">
    <property type="entry name" value="OS03G0707200 PROTEIN-RELATED"/>
    <property type="match status" value="1"/>
</dbReference>
<dbReference type="AlphaFoldDB" id="H7ELZ0"/>
<dbReference type="InterPro" id="IPR037185">
    <property type="entry name" value="EmrE-like"/>
</dbReference>
<evidence type="ECO:0000259" key="7">
    <source>
        <dbReference type="Pfam" id="PF00892"/>
    </source>
</evidence>
<evidence type="ECO:0000256" key="1">
    <source>
        <dbReference type="ARBA" id="ARBA00004651"/>
    </source>
</evidence>
<reference evidence="8 9" key="1">
    <citation type="submission" date="2011-09" db="EMBL/GenBank/DDBJ databases">
        <title>The draft genome of Treponema saccharophilum DSM 2985.</title>
        <authorList>
            <consortium name="US DOE Joint Genome Institute (JGI-PGF)"/>
            <person name="Lucas S."/>
            <person name="Copeland A."/>
            <person name="Lapidus A."/>
            <person name="Glavina del Rio T."/>
            <person name="Dalin E."/>
            <person name="Tice H."/>
            <person name="Bruce D."/>
            <person name="Goodwin L."/>
            <person name="Pitluck S."/>
            <person name="Peters L."/>
            <person name="Kyrpides N."/>
            <person name="Mavromatis K."/>
            <person name="Ivanova N."/>
            <person name="Markowitz V."/>
            <person name="Cheng J.-F."/>
            <person name="Hugenholtz P."/>
            <person name="Woyke T."/>
            <person name="Wu D."/>
            <person name="Gronow S."/>
            <person name="Wellnitz S."/>
            <person name="Brambilla E."/>
            <person name="Klenk H.-P."/>
            <person name="Eisen J.A."/>
        </authorList>
    </citation>
    <scope>NUCLEOTIDE SEQUENCE [LARGE SCALE GENOMIC DNA]</scope>
    <source>
        <strain evidence="8 9">DSM 2985</strain>
    </source>
</reference>
<feature type="transmembrane region" description="Helical" evidence="6">
    <location>
        <begin position="188"/>
        <end position="207"/>
    </location>
</feature>
<dbReference type="EMBL" id="AGRW01000050">
    <property type="protein sequence ID" value="EIC01398.1"/>
    <property type="molecule type" value="Genomic_DNA"/>
</dbReference>
<dbReference type="Proteomes" id="UP000003571">
    <property type="component" value="Unassembled WGS sequence"/>
</dbReference>
<evidence type="ECO:0000256" key="2">
    <source>
        <dbReference type="ARBA" id="ARBA00022475"/>
    </source>
</evidence>
<comment type="subcellular location">
    <subcellularLocation>
        <location evidence="1">Cell membrane</location>
        <topology evidence="1">Multi-pass membrane protein</topology>
    </subcellularLocation>
</comment>
<feature type="transmembrane region" description="Helical" evidence="6">
    <location>
        <begin position="242"/>
        <end position="262"/>
    </location>
</feature>
<dbReference type="eggNOG" id="COG0697">
    <property type="taxonomic scope" value="Bacteria"/>
</dbReference>
<gene>
    <name evidence="8" type="ORF">TresaDRAFT_1290</name>
</gene>
<dbReference type="PATRIC" id="fig|907348.3.peg.1940"/>
<keyword evidence="2" id="KW-1003">Cell membrane</keyword>
<accession>H7ELZ0</accession>
<proteinExistence type="predicted"/>